<accession>A0A3P8MEL4</accession>
<gene>
    <name evidence="2" type="ORF">NCTC10741_03571</name>
</gene>
<name>A0A3P8MEL4_TSUPA</name>
<evidence type="ECO:0000313" key="3">
    <source>
        <dbReference type="Proteomes" id="UP000271626"/>
    </source>
</evidence>
<dbReference type="EMBL" id="LR131273">
    <property type="protein sequence ID" value="VDR40413.1"/>
    <property type="molecule type" value="Genomic_DNA"/>
</dbReference>
<protein>
    <submittedName>
        <fullName evidence="2">Uncharacterized protein</fullName>
    </submittedName>
</protein>
<feature type="compositionally biased region" description="Basic and acidic residues" evidence="1">
    <location>
        <begin position="22"/>
        <end position="37"/>
    </location>
</feature>
<proteinExistence type="predicted"/>
<feature type="region of interest" description="Disordered" evidence="1">
    <location>
        <begin position="1"/>
        <end position="60"/>
    </location>
</feature>
<dbReference type="Proteomes" id="UP000271626">
    <property type="component" value="Chromosome"/>
</dbReference>
<dbReference type="AlphaFoldDB" id="A0A3P8MEL4"/>
<evidence type="ECO:0000313" key="2">
    <source>
        <dbReference type="EMBL" id="VDR40413.1"/>
    </source>
</evidence>
<sequence length="220" mass="24233">MSNPLARLTGVPKVVDAPEPAPPERKPARRPKAEETAPVKPVKPVEPVEPVEPTTDGKAAQKARLQADANELIALARDVEEIHLPVPERGQAKPEGTVAERWVSIWNWRLTQSDWLTSIHLPAGSYGIAKLIGSSEPGWRDILVEITLPVGGTVHIKELGDAVAQQFRTQYEIHRAARRGSNGELVILLIRRRAENLTEGFPPPVRRFYLDADHASGACR</sequence>
<dbReference type="RefSeq" id="WP_197715919.1">
    <property type="nucleotide sequence ID" value="NZ_CP085954.1"/>
</dbReference>
<evidence type="ECO:0000256" key="1">
    <source>
        <dbReference type="SAM" id="MobiDB-lite"/>
    </source>
</evidence>
<reference evidence="2 3" key="1">
    <citation type="submission" date="2018-12" db="EMBL/GenBank/DDBJ databases">
        <authorList>
            <consortium name="Pathogen Informatics"/>
        </authorList>
    </citation>
    <scope>NUCLEOTIDE SEQUENCE [LARGE SCALE GENOMIC DNA]</scope>
    <source>
        <strain evidence="2 3">NCTC10741</strain>
    </source>
</reference>
<organism evidence="2 3">
    <name type="scientific">Tsukamurella paurometabola</name>
    <name type="common">Corynebacterium paurometabolum</name>
    <dbReference type="NCBI Taxonomy" id="2061"/>
    <lineage>
        <taxon>Bacteria</taxon>
        <taxon>Bacillati</taxon>
        <taxon>Actinomycetota</taxon>
        <taxon>Actinomycetes</taxon>
        <taxon>Mycobacteriales</taxon>
        <taxon>Tsukamurellaceae</taxon>
        <taxon>Tsukamurella</taxon>
    </lineage>
</organism>